<reference evidence="2" key="1">
    <citation type="submission" date="2021-03" db="EMBL/GenBank/DDBJ databases">
        <title>Draft genome sequence of rust myrtle Austropuccinia psidii MF-1, a brazilian biotype.</title>
        <authorList>
            <person name="Quecine M.C."/>
            <person name="Pachon D.M.R."/>
            <person name="Bonatelli M.L."/>
            <person name="Correr F.H."/>
            <person name="Franceschini L.M."/>
            <person name="Leite T.F."/>
            <person name="Margarido G.R.A."/>
            <person name="Almeida C.A."/>
            <person name="Ferrarezi J.A."/>
            <person name="Labate C.A."/>
        </authorList>
    </citation>
    <scope>NUCLEOTIDE SEQUENCE</scope>
    <source>
        <strain evidence="2">MF-1</strain>
    </source>
</reference>
<gene>
    <name evidence="2" type="ORF">O181_035577</name>
</gene>
<organism evidence="2 3">
    <name type="scientific">Austropuccinia psidii MF-1</name>
    <dbReference type="NCBI Taxonomy" id="1389203"/>
    <lineage>
        <taxon>Eukaryota</taxon>
        <taxon>Fungi</taxon>
        <taxon>Dikarya</taxon>
        <taxon>Basidiomycota</taxon>
        <taxon>Pucciniomycotina</taxon>
        <taxon>Pucciniomycetes</taxon>
        <taxon>Pucciniales</taxon>
        <taxon>Sphaerophragmiaceae</taxon>
        <taxon>Austropuccinia</taxon>
    </lineage>
</organism>
<name>A0A9Q3D5G5_9BASI</name>
<dbReference type="Proteomes" id="UP000765509">
    <property type="component" value="Unassembled WGS sequence"/>
</dbReference>
<feature type="region of interest" description="Disordered" evidence="1">
    <location>
        <begin position="23"/>
        <end position="102"/>
    </location>
</feature>
<sequence>MSSADRPHHKILEMKEKLLALIKKEGKDKSSSYTPQNSPLEEKTILPRSFRPHGSPSPYPRPMATSTPYTEQRESTLPRRVNISSQIPTPSHQEMPRNTTPIVEIRAKDYKL</sequence>
<evidence type="ECO:0000313" key="2">
    <source>
        <dbReference type="EMBL" id="MBW0495862.1"/>
    </source>
</evidence>
<dbReference type="EMBL" id="AVOT02013325">
    <property type="protein sequence ID" value="MBW0495862.1"/>
    <property type="molecule type" value="Genomic_DNA"/>
</dbReference>
<proteinExistence type="predicted"/>
<comment type="caution">
    <text evidence="2">The sequence shown here is derived from an EMBL/GenBank/DDBJ whole genome shotgun (WGS) entry which is preliminary data.</text>
</comment>
<feature type="compositionally biased region" description="Polar residues" evidence="1">
    <location>
        <begin position="82"/>
        <end position="101"/>
    </location>
</feature>
<accession>A0A9Q3D5G5</accession>
<protein>
    <submittedName>
        <fullName evidence="2">Uncharacterized protein</fullName>
    </submittedName>
</protein>
<keyword evidence="3" id="KW-1185">Reference proteome</keyword>
<evidence type="ECO:0000313" key="3">
    <source>
        <dbReference type="Proteomes" id="UP000765509"/>
    </source>
</evidence>
<dbReference type="AlphaFoldDB" id="A0A9Q3D5G5"/>
<evidence type="ECO:0000256" key="1">
    <source>
        <dbReference type="SAM" id="MobiDB-lite"/>
    </source>
</evidence>